<dbReference type="EMBL" id="JAEPBG010000006">
    <property type="protein sequence ID" value="MBK4736122.1"/>
    <property type="molecule type" value="Genomic_DNA"/>
</dbReference>
<dbReference type="RefSeq" id="WP_200593253.1">
    <property type="nucleotide sequence ID" value="NZ_JAEPBG010000006.1"/>
</dbReference>
<dbReference type="AlphaFoldDB" id="A0A934W6E4"/>
<sequence>MPHAICCRFCLCRIFLKLTGGIDRLVPSASFPHDQSTEFSGTLASIIMTSTDFQGLLNAVPVSVEDLHIAVQEVHKACPKSADVETRLCTLSGIFGGHREKGAAVEARLTAMANVVATGALPKDVIAVVDGGAVDLMLPVWQAAATLPLIVDEEVGDVEFDARAFLDATVQFAGHPAAHMSQPAN</sequence>
<evidence type="ECO:0000313" key="2">
    <source>
        <dbReference type="Proteomes" id="UP000622890"/>
    </source>
</evidence>
<organism evidence="1 2">
    <name type="scientific">Noviherbaspirillum pedocola</name>
    <dbReference type="NCBI Taxonomy" id="2801341"/>
    <lineage>
        <taxon>Bacteria</taxon>
        <taxon>Pseudomonadati</taxon>
        <taxon>Pseudomonadota</taxon>
        <taxon>Betaproteobacteria</taxon>
        <taxon>Burkholderiales</taxon>
        <taxon>Oxalobacteraceae</taxon>
        <taxon>Noviherbaspirillum</taxon>
    </lineage>
</organism>
<keyword evidence="2" id="KW-1185">Reference proteome</keyword>
<proteinExistence type="predicted"/>
<comment type="caution">
    <text evidence="1">The sequence shown here is derived from an EMBL/GenBank/DDBJ whole genome shotgun (WGS) entry which is preliminary data.</text>
</comment>
<dbReference type="Proteomes" id="UP000622890">
    <property type="component" value="Unassembled WGS sequence"/>
</dbReference>
<protein>
    <submittedName>
        <fullName evidence="1">Uncharacterized protein</fullName>
    </submittedName>
</protein>
<evidence type="ECO:0000313" key="1">
    <source>
        <dbReference type="EMBL" id="MBK4736122.1"/>
    </source>
</evidence>
<reference evidence="1" key="1">
    <citation type="submission" date="2021-01" db="EMBL/GenBank/DDBJ databases">
        <title>Genome sequence of strain Noviherbaspirillum sp. DKR-6.</title>
        <authorList>
            <person name="Chaudhary D.K."/>
        </authorList>
    </citation>
    <scope>NUCLEOTIDE SEQUENCE</scope>
    <source>
        <strain evidence="1">DKR-6</strain>
    </source>
</reference>
<name>A0A934W6E4_9BURK</name>
<accession>A0A934W6E4</accession>
<gene>
    <name evidence="1" type="ORF">JJB74_15980</name>
</gene>